<dbReference type="PANTHER" id="PTHR47432:SF1">
    <property type="entry name" value="CELL WALL ASSEMBLY REGULATOR SMI1"/>
    <property type="match status" value="1"/>
</dbReference>
<dbReference type="Proteomes" id="UP000552097">
    <property type="component" value="Unassembled WGS sequence"/>
</dbReference>
<organism evidence="2 3">
    <name type="scientific">Saccharothrix ecbatanensis</name>
    <dbReference type="NCBI Taxonomy" id="1105145"/>
    <lineage>
        <taxon>Bacteria</taxon>
        <taxon>Bacillati</taxon>
        <taxon>Actinomycetota</taxon>
        <taxon>Actinomycetes</taxon>
        <taxon>Pseudonocardiales</taxon>
        <taxon>Pseudonocardiaceae</taxon>
        <taxon>Saccharothrix</taxon>
    </lineage>
</organism>
<dbReference type="PANTHER" id="PTHR47432">
    <property type="entry name" value="CELL WALL ASSEMBLY REGULATOR SMI1"/>
    <property type="match status" value="1"/>
</dbReference>
<proteinExistence type="predicted"/>
<evidence type="ECO:0000313" key="2">
    <source>
        <dbReference type="EMBL" id="MBB5802052.1"/>
    </source>
</evidence>
<dbReference type="Pfam" id="PF09346">
    <property type="entry name" value="SMI1_KNR4"/>
    <property type="match status" value="1"/>
</dbReference>
<keyword evidence="3" id="KW-1185">Reference proteome</keyword>
<accession>A0A7W9HGW1</accession>
<name>A0A7W9HGW1_9PSEU</name>
<dbReference type="SMART" id="SM00860">
    <property type="entry name" value="SMI1_KNR4"/>
    <property type="match status" value="1"/>
</dbReference>
<protein>
    <submittedName>
        <fullName evidence="2">Cell wall assembly regulator SMI1</fullName>
    </submittedName>
</protein>
<dbReference type="EMBL" id="JACHMO010000001">
    <property type="protein sequence ID" value="MBB5802052.1"/>
    <property type="molecule type" value="Genomic_DNA"/>
</dbReference>
<dbReference type="RefSeq" id="WP_184918524.1">
    <property type="nucleotide sequence ID" value="NZ_JACHMO010000001.1"/>
</dbReference>
<dbReference type="SUPFAM" id="SSF160631">
    <property type="entry name" value="SMI1/KNR4-like"/>
    <property type="match status" value="1"/>
</dbReference>
<dbReference type="InterPro" id="IPR037883">
    <property type="entry name" value="Knr4/Smi1-like_sf"/>
</dbReference>
<sequence>MDDHLEVLVGELMRMARGTLGPERAGTWQIHVPDRSIPHFRTWPDGGLQIPEAHTEPFSQLLQALDKALRAPGDDRTLVLEVSGDSHGGTEFRHLFTPAPATLDTVVLDPDYRHPNHPLQGMPRPAAARPTGEPTDPEVLRHVGALVTRFTDHYRRQTGRAPEFGTPSTEAELAAAEDEMGLRLPEDVRALYRVIGDDMRESRLLGPFNLLPLPRVVSTYLVSDYPGDTLGAWGWTEELFALSRVVLESDPPGAVRDVSRNDWWVVIAEDFAGNACAVDLDPGPAGRSGQLIVHGADYFGPVGHIAESLTARLEAVVSKLDAGDVEWDGRPRMSLPDGPAEHGATVLIEDRDLADLLAEIPHRDTVQELFLAEGRTLDLRALTATPRVRALFVNGADSVDLRLPESVQCLDLNVREADLSVLRGHPKLWDLTVKGLPVTISDLAGLPSLSYLDLSEADVDDVGALADLDVRALTLNPDQWLRLQAAGRLPKRLAGARRTGRPGITEFTDWSRWLSNADH</sequence>
<dbReference type="InterPro" id="IPR051873">
    <property type="entry name" value="KNR4/SMI1_regulator"/>
</dbReference>
<evidence type="ECO:0000259" key="1">
    <source>
        <dbReference type="SMART" id="SM00860"/>
    </source>
</evidence>
<reference evidence="2 3" key="1">
    <citation type="submission" date="2020-08" db="EMBL/GenBank/DDBJ databases">
        <title>Sequencing the genomes of 1000 actinobacteria strains.</title>
        <authorList>
            <person name="Klenk H.-P."/>
        </authorList>
    </citation>
    <scope>NUCLEOTIDE SEQUENCE [LARGE SCALE GENOMIC DNA]</scope>
    <source>
        <strain evidence="2 3">DSM 45486</strain>
    </source>
</reference>
<gene>
    <name evidence="2" type="ORF">F4560_001820</name>
</gene>
<evidence type="ECO:0000313" key="3">
    <source>
        <dbReference type="Proteomes" id="UP000552097"/>
    </source>
</evidence>
<dbReference type="InterPro" id="IPR018958">
    <property type="entry name" value="Knr4/Smi1-like_dom"/>
</dbReference>
<dbReference type="AlphaFoldDB" id="A0A7W9HGW1"/>
<comment type="caution">
    <text evidence="2">The sequence shown here is derived from an EMBL/GenBank/DDBJ whole genome shotgun (WGS) entry which is preliminary data.</text>
</comment>
<feature type="domain" description="Knr4/Smi1-like" evidence="1">
    <location>
        <begin position="167"/>
        <end position="359"/>
    </location>
</feature>